<dbReference type="EMBL" id="JACHIN010000001">
    <property type="protein sequence ID" value="MBB5075408.1"/>
    <property type="molecule type" value="Genomic_DNA"/>
</dbReference>
<dbReference type="RefSeq" id="WP_184958486.1">
    <property type="nucleotide sequence ID" value="NZ_JACHIN010000001.1"/>
</dbReference>
<name>A0A7W7ZYX6_9ACTN</name>
<proteinExistence type="predicted"/>
<protein>
    <recommendedName>
        <fullName evidence="4">Lipoprotein</fullName>
    </recommendedName>
</protein>
<evidence type="ECO:0000256" key="1">
    <source>
        <dbReference type="SAM" id="SignalP"/>
    </source>
</evidence>
<evidence type="ECO:0008006" key="4">
    <source>
        <dbReference type="Google" id="ProtNLM"/>
    </source>
</evidence>
<dbReference type="PROSITE" id="PS51257">
    <property type="entry name" value="PROKAR_LIPOPROTEIN"/>
    <property type="match status" value="1"/>
</dbReference>
<feature type="chain" id="PRO_5031254930" description="Lipoprotein" evidence="1">
    <location>
        <begin position="20"/>
        <end position="137"/>
    </location>
</feature>
<keyword evidence="3" id="KW-1185">Reference proteome</keyword>
<dbReference type="Proteomes" id="UP000568380">
    <property type="component" value="Unassembled WGS sequence"/>
</dbReference>
<evidence type="ECO:0000313" key="2">
    <source>
        <dbReference type="EMBL" id="MBB5075408.1"/>
    </source>
</evidence>
<organism evidence="2 3">
    <name type="scientific">Nonomuraea endophytica</name>
    <dbReference type="NCBI Taxonomy" id="714136"/>
    <lineage>
        <taxon>Bacteria</taxon>
        <taxon>Bacillati</taxon>
        <taxon>Actinomycetota</taxon>
        <taxon>Actinomycetes</taxon>
        <taxon>Streptosporangiales</taxon>
        <taxon>Streptosporangiaceae</taxon>
        <taxon>Nonomuraea</taxon>
    </lineage>
</organism>
<gene>
    <name evidence="2" type="ORF">HNR40_000854</name>
</gene>
<reference evidence="2 3" key="1">
    <citation type="submission" date="2020-08" db="EMBL/GenBank/DDBJ databases">
        <title>Genomic Encyclopedia of Type Strains, Phase IV (KMG-IV): sequencing the most valuable type-strain genomes for metagenomic binning, comparative biology and taxonomic classification.</title>
        <authorList>
            <person name="Goeker M."/>
        </authorList>
    </citation>
    <scope>NUCLEOTIDE SEQUENCE [LARGE SCALE GENOMIC DNA]</scope>
    <source>
        <strain evidence="2 3">DSM 45385</strain>
    </source>
</reference>
<sequence>MRKQALTLLALALTAACGAAGGVRVEGPAPPSESRGPVYVVAYMGDALQRPSDFALTEFSSMNGVRWQSWGGEQAVGTGQVSGTWCLPGCEKGYPATITLTGLTRFERTGYYARFTVTSGHKIKDDLTDQKLEVPPR</sequence>
<feature type="signal peptide" evidence="1">
    <location>
        <begin position="1"/>
        <end position="19"/>
    </location>
</feature>
<comment type="caution">
    <text evidence="2">The sequence shown here is derived from an EMBL/GenBank/DDBJ whole genome shotgun (WGS) entry which is preliminary data.</text>
</comment>
<accession>A0A7W7ZYX6</accession>
<keyword evidence="1" id="KW-0732">Signal</keyword>
<dbReference type="AlphaFoldDB" id="A0A7W7ZYX6"/>
<evidence type="ECO:0000313" key="3">
    <source>
        <dbReference type="Proteomes" id="UP000568380"/>
    </source>
</evidence>